<dbReference type="Pfam" id="PF22284">
    <property type="entry name" value="DUF6961"/>
    <property type="match status" value="1"/>
</dbReference>
<organism evidence="1 2">
    <name type="scientific">Sphingomonas xinjiangensis</name>
    <dbReference type="NCBI Taxonomy" id="643568"/>
    <lineage>
        <taxon>Bacteria</taxon>
        <taxon>Pseudomonadati</taxon>
        <taxon>Pseudomonadota</taxon>
        <taxon>Alphaproteobacteria</taxon>
        <taxon>Sphingomonadales</taxon>
        <taxon>Sphingomonadaceae</taxon>
        <taxon>Sphingomonas</taxon>
    </lineage>
</organism>
<proteinExistence type="predicted"/>
<protein>
    <submittedName>
        <fullName evidence="1">Uncharacterized protein</fullName>
    </submittedName>
</protein>
<comment type="caution">
    <text evidence="1">The sequence shown here is derived from an EMBL/GenBank/DDBJ whole genome shotgun (WGS) entry which is preliminary data.</text>
</comment>
<reference evidence="1 2" key="1">
    <citation type="submission" date="2020-08" db="EMBL/GenBank/DDBJ databases">
        <title>Genomic Encyclopedia of Type Strains, Phase IV (KMG-IV): sequencing the most valuable type-strain genomes for metagenomic binning, comparative biology and taxonomic classification.</title>
        <authorList>
            <person name="Goeker M."/>
        </authorList>
    </citation>
    <scope>NUCLEOTIDE SEQUENCE [LARGE SCALE GENOMIC DNA]</scope>
    <source>
        <strain evidence="1 2">DSM 26736</strain>
    </source>
</reference>
<evidence type="ECO:0000313" key="2">
    <source>
        <dbReference type="Proteomes" id="UP000527143"/>
    </source>
</evidence>
<keyword evidence="2" id="KW-1185">Reference proteome</keyword>
<gene>
    <name evidence="1" type="ORF">FHT02_003949</name>
</gene>
<evidence type="ECO:0000313" key="1">
    <source>
        <dbReference type="EMBL" id="MBB5712689.1"/>
    </source>
</evidence>
<dbReference type="AlphaFoldDB" id="A0A840YSM0"/>
<name>A0A840YSM0_9SPHN</name>
<dbReference type="EMBL" id="JACIJF010000022">
    <property type="protein sequence ID" value="MBB5712689.1"/>
    <property type="molecule type" value="Genomic_DNA"/>
</dbReference>
<sequence>MHGDDAPDHVYERVKAPAEAGDMAGVKRWMQIGDRLDRFERLDRSAN</sequence>
<accession>A0A840YSM0</accession>
<dbReference type="Proteomes" id="UP000527143">
    <property type="component" value="Unassembled WGS sequence"/>
</dbReference>
<dbReference type="InterPro" id="IPR054234">
    <property type="entry name" value="DUF6961"/>
</dbReference>